<dbReference type="GeneID" id="76205618"/>
<feature type="domain" description="Amidohydrolase 3" evidence="1">
    <location>
        <begin position="430"/>
        <end position="519"/>
    </location>
</feature>
<evidence type="ECO:0000313" key="4">
    <source>
        <dbReference type="Proteomes" id="UP000657075"/>
    </source>
</evidence>
<feature type="domain" description="Amidohydrolase 3" evidence="1">
    <location>
        <begin position="45"/>
        <end position="200"/>
    </location>
</feature>
<dbReference type="InterPro" id="IPR050378">
    <property type="entry name" value="Metallo-dep_Hydrolases_sf"/>
</dbReference>
<dbReference type="InterPro" id="IPR013108">
    <property type="entry name" value="Amidohydro_3"/>
</dbReference>
<dbReference type="InterPro" id="IPR023100">
    <property type="entry name" value="D-aminoacylase_insert_dom_sf"/>
</dbReference>
<dbReference type="EMBL" id="BMNM01000006">
    <property type="protein sequence ID" value="GGI79722.1"/>
    <property type="molecule type" value="Genomic_DNA"/>
</dbReference>
<evidence type="ECO:0000313" key="5">
    <source>
        <dbReference type="Proteomes" id="UP001060771"/>
    </source>
</evidence>
<dbReference type="GO" id="GO:0016811">
    <property type="term" value="F:hydrolase activity, acting on carbon-nitrogen (but not peptide) bonds, in linear amides"/>
    <property type="evidence" value="ECO:0007669"/>
    <property type="project" value="InterPro"/>
</dbReference>
<dbReference type="Gene3D" id="3.20.20.140">
    <property type="entry name" value="Metal-dependent hydrolases"/>
    <property type="match status" value="1"/>
</dbReference>
<dbReference type="CDD" id="cd01297">
    <property type="entry name" value="D-aminoacylase"/>
    <property type="match status" value="1"/>
</dbReference>
<dbReference type="SUPFAM" id="SSF51338">
    <property type="entry name" value="Composite domain of metallo-dependent hydrolases"/>
    <property type="match status" value="1"/>
</dbReference>
<sequence length="542" mass="60359">MYDVVIKNGLVYDGISVEPKGVDIAVEGERIVYVGDLGDARADIIIDASKKVVVPGFIDMHSHSDNTILIYPESSSKIRQGVTTEVVGNCGVSMAPVGKDGLELLKKFVDQYFPGLSYLLDWNWRSLRDYYRIVETVKPAVNLVPLVGHHTLRIAVMGFEARDPTDSELNEMKKLLEEEMQNGMWGLSTGLFYAPGSYAKTGEVIELAKVVRRYGGIYASHIRDEARGVLSAIEEAIRIGREAGVSVQISHIKAMGKAQWGLSTRIIGIINEARMEGLDVHADVYPYDAGQTALLQALPDWAKEGGTDGALGRLMNDEVAEKIRVEMEEGKMKGQNFVYELGWENIIIAATELGERDIEGKSIREIAGREGKRPFDVFREVLIRNRGNVSMIIRAMSEDDIVNFIKQDFIYIGSDQNGIRPGYGPLGGKQHPRAYGTFPRVIRRYALEKGVISLGEAIAKMTGIPARRLGLKDRGMIKEGYYADIVIFDPERIADRATYLEPTLYPDGIEYVIVNGKITIRNGYEIGTRNGKVLWRNEHKLT</sequence>
<gene>
    <name evidence="3" type="ORF">GCM10007112_15830</name>
    <name evidence="2" type="ORF">Vsou_00670</name>
</gene>
<dbReference type="InterPro" id="IPR011059">
    <property type="entry name" value="Metal-dep_hydrolase_composite"/>
</dbReference>
<dbReference type="Proteomes" id="UP000657075">
    <property type="component" value="Unassembled WGS sequence"/>
</dbReference>
<dbReference type="OrthoDB" id="8791at2157"/>
<dbReference type="Proteomes" id="UP001060771">
    <property type="component" value="Chromosome"/>
</dbReference>
<dbReference type="InterPro" id="IPR032466">
    <property type="entry name" value="Metal_Hydrolase"/>
</dbReference>
<dbReference type="AlphaFoldDB" id="A0A830E2C1"/>
<dbReference type="Gene3D" id="3.30.1490.130">
    <property type="entry name" value="D-aminoacylase. Domain 3"/>
    <property type="match status" value="1"/>
</dbReference>
<dbReference type="PANTHER" id="PTHR11647:SF1">
    <property type="entry name" value="COLLAPSIN RESPONSE MEDIATOR PROTEIN"/>
    <property type="match status" value="1"/>
</dbReference>
<evidence type="ECO:0000259" key="1">
    <source>
        <dbReference type="Pfam" id="PF07969"/>
    </source>
</evidence>
<organism evidence="3 4">
    <name type="scientific">Vulcanisaeta souniana JCM 11219</name>
    <dbReference type="NCBI Taxonomy" id="1293586"/>
    <lineage>
        <taxon>Archaea</taxon>
        <taxon>Thermoproteota</taxon>
        <taxon>Thermoprotei</taxon>
        <taxon>Thermoproteales</taxon>
        <taxon>Thermoproteaceae</taxon>
        <taxon>Vulcanisaeta</taxon>
    </lineage>
</organism>
<reference evidence="2" key="4">
    <citation type="journal article" date="2023" name="Microbiol. Resour. Announc.">
        <title>Complete Genome Sequence of Vulcanisaeta souniana Strain IC-059, a Hyperthermophilic Archaeon Isolated from Hot Spring Water in Japan.</title>
        <authorList>
            <person name="Kato S."/>
            <person name="Itoh T."/>
            <person name="Wu L."/>
            <person name="Ma J."/>
            <person name="Ohkuma M."/>
        </authorList>
    </citation>
    <scope>NUCLEOTIDE SEQUENCE</scope>
    <source>
        <strain evidence="2">JCM 11219</strain>
    </source>
</reference>
<dbReference type="Gene3D" id="2.30.40.10">
    <property type="entry name" value="Urease, subunit C, domain 1"/>
    <property type="match status" value="1"/>
</dbReference>
<reference evidence="3" key="2">
    <citation type="submission" date="2020-09" db="EMBL/GenBank/DDBJ databases">
        <authorList>
            <person name="Sun Q."/>
            <person name="Ohkuma M."/>
        </authorList>
    </citation>
    <scope>NUCLEOTIDE SEQUENCE</scope>
    <source>
        <strain evidence="3">JCM 11219</strain>
    </source>
</reference>
<keyword evidence="5" id="KW-1185">Reference proteome</keyword>
<dbReference type="SUPFAM" id="SSF51556">
    <property type="entry name" value="Metallo-dependent hydrolases"/>
    <property type="match status" value="1"/>
</dbReference>
<dbReference type="Pfam" id="PF07969">
    <property type="entry name" value="Amidohydro_3"/>
    <property type="match status" value="2"/>
</dbReference>
<protein>
    <submittedName>
        <fullName evidence="3">Aminoacylase</fullName>
    </submittedName>
</protein>
<evidence type="ECO:0000313" key="2">
    <source>
        <dbReference type="EMBL" id="BDR90974.1"/>
    </source>
</evidence>
<dbReference type="EMBL" id="AP026830">
    <property type="protein sequence ID" value="BDR90974.1"/>
    <property type="molecule type" value="Genomic_DNA"/>
</dbReference>
<reference evidence="3" key="1">
    <citation type="journal article" date="2014" name="Int. J. Syst. Evol. Microbiol.">
        <title>Complete genome sequence of Corynebacterium casei LMG S-19264T (=DSM 44701T), isolated from a smear-ripened cheese.</title>
        <authorList>
            <consortium name="US DOE Joint Genome Institute (JGI-PGF)"/>
            <person name="Walter F."/>
            <person name="Albersmeier A."/>
            <person name="Kalinowski J."/>
            <person name="Ruckert C."/>
        </authorList>
    </citation>
    <scope>NUCLEOTIDE SEQUENCE</scope>
    <source>
        <strain evidence="3">JCM 11219</strain>
    </source>
</reference>
<reference evidence="5" key="3">
    <citation type="submission" date="2022-09" db="EMBL/GenBank/DDBJ databases">
        <title>Complete genome sequence of Vulcanisaeta souniana.</title>
        <authorList>
            <person name="Kato S."/>
            <person name="Itoh T."/>
            <person name="Ohkuma M."/>
        </authorList>
    </citation>
    <scope>NUCLEOTIDE SEQUENCE [LARGE SCALE GENOMIC DNA]</scope>
    <source>
        <strain evidence="5">JCM 11219</strain>
    </source>
</reference>
<dbReference type="RefSeq" id="WP_188603453.1">
    <property type="nucleotide sequence ID" value="NZ_AP026830.1"/>
</dbReference>
<accession>A0A830E2C1</accession>
<proteinExistence type="predicted"/>
<name>A0A830E2C1_9CREN</name>
<evidence type="ECO:0000313" key="3">
    <source>
        <dbReference type="EMBL" id="GGI79722.1"/>
    </source>
</evidence>
<dbReference type="PANTHER" id="PTHR11647">
    <property type="entry name" value="HYDRANTOINASE/DIHYDROPYRIMIDINASE FAMILY MEMBER"/>
    <property type="match status" value="1"/>
</dbReference>